<reference evidence="1 2" key="1">
    <citation type="submission" date="2024-09" db="EMBL/GenBank/DDBJ databases">
        <title>Novel species of the genus Pelomonas and Roseateles isolated from streams.</title>
        <authorList>
            <person name="Lu H."/>
        </authorList>
    </citation>
    <scope>NUCLEOTIDE SEQUENCE [LARGE SCALE GENOMIC DNA]</scope>
    <source>
        <strain evidence="1 2">BYS96W</strain>
    </source>
</reference>
<sequence>MNVARPLHRPWLLMLLLACSLLGRPLHENWHIAHWASELASTIHLAGDAAPQEGRDDVSEEGLKAGDACAWCLFHLQASVPAAAPLPVAAPATVIARAQPPRCGLPVGRCANAAHARGPPRG</sequence>
<dbReference type="RefSeq" id="WP_394487268.1">
    <property type="nucleotide sequence ID" value="NZ_JBIGIA010000004.1"/>
</dbReference>
<evidence type="ECO:0000313" key="2">
    <source>
        <dbReference type="Proteomes" id="UP001606305"/>
    </source>
</evidence>
<gene>
    <name evidence="1" type="ORF">ACG00X_06695</name>
</gene>
<evidence type="ECO:0008006" key="3">
    <source>
        <dbReference type="Google" id="ProtNLM"/>
    </source>
</evidence>
<proteinExistence type="predicted"/>
<dbReference type="Proteomes" id="UP001606305">
    <property type="component" value="Unassembled WGS sequence"/>
</dbReference>
<comment type="caution">
    <text evidence="1">The sequence shown here is derived from an EMBL/GenBank/DDBJ whole genome shotgun (WGS) entry which is preliminary data.</text>
</comment>
<dbReference type="EMBL" id="JBIGIA010000004">
    <property type="protein sequence ID" value="MFG6456517.1"/>
    <property type="molecule type" value="Genomic_DNA"/>
</dbReference>
<protein>
    <recommendedName>
        <fullName evidence="3">DUF2946 domain-containing protein</fullName>
    </recommendedName>
</protein>
<evidence type="ECO:0000313" key="1">
    <source>
        <dbReference type="EMBL" id="MFG6456517.1"/>
    </source>
</evidence>
<organism evidence="1 2">
    <name type="scientific">Pelomonas nitida</name>
    <dbReference type="NCBI Taxonomy" id="3299027"/>
    <lineage>
        <taxon>Bacteria</taxon>
        <taxon>Pseudomonadati</taxon>
        <taxon>Pseudomonadota</taxon>
        <taxon>Betaproteobacteria</taxon>
        <taxon>Burkholderiales</taxon>
        <taxon>Sphaerotilaceae</taxon>
        <taxon>Roseateles</taxon>
    </lineage>
</organism>
<name>A0ABW7G3M9_9BURK</name>
<keyword evidence="2" id="KW-1185">Reference proteome</keyword>
<accession>A0ABW7G3M9</accession>